<feature type="compositionally biased region" description="Basic and acidic residues" evidence="2">
    <location>
        <begin position="980"/>
        <end position="990"/>
    </location>
</feature>
<feature type="compositionally biased region" description="Polar residues" evidence="2">
    <location>
        <begin position="244"/>
        <end position="254"/>
    </location>
</feature>
<keyword evidence="6" id="KW-1185">Reference proteome</keyword>
<feature type="compositionally biased region" description="Acidic residues" evidence="2">
    <location>
        <begin position="1221"/>
        <end position="1237"/>
    </location>
</feature>
<dbReference type="PANTHER" id="PTHR45125">
    <property type="entry name" value="F21J9.4-RELATED"/>
    <property type="match status" value="1"/>
</dbReference>
<evidence type="ECO:0000313" key="5">
    <source>
        <dbReference type="EMBL" id="KAK1649178.1"/>
    </source>
</evidence>
<feature type="domain" description="Transposase (putative) gypsy type" evidence="3">
    <location>
        <begin position="381"/>
        <end position="448"/>
    </location>
</feature>
<feature type="region of interest" description="Disordered" evidence="2">
    <location>
        <begin position="944"/>
        <end position="990"/>
    </location>
</feature>
<keyword evidence="1" id="KW-0175">Coiled coil</keyword>
<dbReference type="Proteomes" id="UP001231189">
    <property type="component" value="Unassembled WGS sequence"/>
</dbReference>
<dbReference type="CDD" id="cd22249">
    <property type="entry name" value="UDM1_RNF168_RNF169-like"/>
    <property type="match status" value="1"/>
</dbReference>
<dbReference type="InterPro" id="IPR007321">
    <property type="entry name" value="Transposase_28"/>
</dbReference>
<evidence type="ECO:0000256" key="1">
    <source>
        <dbReference type="SAM" id="Coils"/>
    </source>
</evidence>
<organism evidence="5 6">
    <name type="scientific">Lolium multiflorum</name>
    <name type="common">Italian ryegrass</name>
    <name type="synonym">Lolium perenne subsp. multiflorum</name>
    <dbReference type="NCBI Taxonomy" id="4521"/>
    <lineage>
        <taxon>Eukaryota</taxon>
        <taxon>Viridiplantae</taxon>
        <taxon>Streptophyta</taxon>
        <taxon>Embryophyta</taxon>
        <taxon>Tracheophyta</taxon>
        <taxon>Spermatophyta</taxon>
        <taxon>Magnoliopsida</taxon>
        <taxon>Liliopsida</taxon>
        <taxon>Poales</taxon>
        <taxon>Poaceae</taxon>
        <taxon>BOP clade</taxon>
        <taxon>Pooideae</taxon>
        <taxon>Poodae</taxon>
        <taxon>Poeae</taxon>
        <taxon>Poeae Chloroplast Group 2 (Poeae type)</taxon>
        <taxon>Loliodinae</taxon>
        <taxon>Loliinae</taxon>
        <taxon>Lolium</taxon>
    </lineage>
</organism>
<feature type="compositionally biased region" description="Low complexity" evidence="2">
    <location>
        <begin position="691"/>
        <end position="707"/>
    </location>
</feature>
<protein>
    <recommendedName>
        <fullName evidence="7">No apical meristem-associated C-terminal domain-containing protein</fullName>
    </recommendedName>
</protein>
<accession>A0AAD8SCN7</accession>
<feature type="region of interest" description="Disordered" evidence="2">
    <location>
        <begin position="1208"/>
        <end position="1237"/>
    </location>
</feature>
<feature type="coiled-coil region" evidence="1">
    <location>
        <begin position="1001"/>
        <end position="1064"/>
    </location>
</feature>
<dbReference type="PANTHER" id="PTHR45125:SF3">
    <property type="entry name" value="NO-APICAL-MERISTEM-ASSOCIATED CARBOXY-TERMINAL DOMAIN PROTEIN"/>
    <property type="match status" value="1"/>
</dbReference>
<evidence type="ECO:0000259" key="4">
    <source>
        <dbReference type="Pfam" id="PF14303"/>
    </source>
</evidence>
<proteinExistence type="predicted"/>
<name>A0AAD8SCN7_LOLMU</name>
<dbReference type="EMBL" id="JAUUTY010000004">
    <property type="protein sequence ID" value="KAK1649178.1"/>
    <property type="molecule type" value="Genomic_DNA"/>
</dbReference>
<dbReference type="Pfam" id="PF04195">
    <property type="entry name" value="Transposase_28"/>
    <property type="match status" value="1"/>
</dbReference>
<evidence type="ECO:0000313" key="6">
    <source>
        <dbReference type="Proteomes" id="UP001231189"/>
    </source>
</evidence>
<evidence type="ECO:0008006" key="7">
    <source>
        <dbReference type="Google" id="ProtNLM"/>
    </source>
</evidence>
<feature type="region of interest" description="Disordered" evidence="2">
    <location>
        <begin position="241"/>
        <end position="278"/>
    </location>
</feature>
<dbReference type="InterPro" id="IPR029466">
    <property type="entry name" value="NAM-associated_C"/>
</dbReference>
<feature type="compositionally biased region" description="Pro residues" evidence="2">
    <location>
        <begin position="708"/>
        <end position="722"/>
    </location>
</feature>
<feature type="domain" description="No apical meristem-associated C-terminal" evidence="4">
    <location>
        <begin position="910"/>
        <end position="1089"/>
    </location>
</feature>
<evidence type="ECO:0000256" key="2">
    <source>
        <dbReference type="SAM" id="MobiDB-lite"/>
    </source>
</evidence>
<evidence type="ECO:0000259" key="3">
    <source>
        <dbReference type="Pfam" id="PF04195"/>
    </source>
</evidence>
<gene>
    <name evidence="5" type="ORF">QYE76_066983</name>
</gene>
<comment type="caution">
    <text evidence="5">The sequence shown here is derived from an EMBL/GenBank/DDBJ whole genome shotgun (WGS) entry which is preliminary data.</text>
</comment>
<dbReference type="AlphaFoldDB" id="A0AAD8SCN7"/>
<sequence>MAMLRYAAGLTLRRSAPPPDAAASRFFGSAGCRSPAAGFALPRPPAPPPAAAAVAAAPSRFFSSGSPTISSNTKSVVCALASNQFVHSSHQGFKLKQAGQSAGDNIADVAGKVGSVVKSHWAIFQDARQRPPPPGDTMQERFISAAANTGVILKKGISETKEKVAVGKVKVEERRPLDLISGELLPGKLRPPPLQGRSQPELRTIDWDFASAADSWSSGAPRAKSVDLNLAGATGSHHAIVAGNMSTNSPKCTGSSPSSQEPSSPEPSFPEPLAFLPPHVSDTRLAQPFSASSSNALGRIPTLQEIQEELEGQARMAAKVLEVEQKKGSKSRNREGEKGQWWPCEVMDSELRAFQKEGPIAPDWSFMKDSVTPKPDPDERVFTKVWVERGLSLPCSEFFLSVLNTYGLQPHNICPNSYLLLSNFVMLCEGHLGIRPDIRLWQFFFRVKKETKDKVTVNCGSMTFMLRPHRMYPPHSSHESVRYWNVGWFYVNNIAVPDVHEGLPKFINKPPEELDSWSFILLEICPRGNNKVVIIISLYHGAPSINFNQFLEKEKLKSNGSNFTDWFRHVRIFLTGGSLQYVLNAPLGPPPAPAVSEDVKNVYETRVTRYSEIQCVILCSLEAELQKHFEHHDPYDLIRELKAIFQTHAAVESYEASKHFFGCMMEEGSSVSEHVPRRGKAPSTKRPYIGAASVAPPKKAKAPASRRPQPPPPPTNQTPPPTTTTMNQPAPPSGNRAGAHTVHDEIPERVDDDTFMETMNVGSSFMHDEAADGEEEYEDVDEEGEGLIEPRHPGRSANYTIAEDKLLCKTWLTIGMDPTTGTDQTRETYWMRMTEYFNTHNTSGNERTMRSLRSRWSGINTDCQKWVGVQANVDVLNPSGTNENDRNSMAQGLFRDVGKKNKKGNKILGKPFTLHHCYDVLGNEEKWKTHGKLDAETMAANATGDATIIDDDDSSDEGKKRSSTPHSVNNGRRNVHGRKTAKDMKGKKAGDDDIAMAMERIANARLQANEDRKMQRNLEKEAMDAIEARRAALEERIAANEERKLALEEKRQATEEHLRLAEEERKIFLMDTSQMDERQKEYINLLRDEVLAKKRLLVANMNTSTTGMFGGGMPMFGGGMGGMAGMGSMPMPTMGGMAGMGSMPMPTMGGMADMGSMPMPGMGGMADMGGYGGIAGMGGPTYGGVFGGTMGGSVSGVYGSMGPPPGGFMSSMNATIPPSTQDDDEEEEGVDLENAEV</sequence>
<dbReference type="Pfam" id="PF14303">
    <property type="entry name" value="NAM-associated"/>
    <property type="match status" value="1"/>
</dbReference>
<reference evidence="5" key="1">
    <citation type="submission" date="2023-07" db="EMBL/GenBank/DDBJ databases">
        <title>A chromosome-level genome assembly of Lolium multiflorum.</title>
        <authorList>
            <person name="Chen Y."/>
            <person name="Copetti D."/>
            <person name="Kolliker R."/>
            <person name="Studer B."/>
        </authorList>
    </citation>
    <scope>NUCLEOTIDE SEQUENCE</scope>
    <source>
        <strain evidence="5">02402/16</strain>
        <tissue evidence="5">Leaf</tissue>
    </source>
</reference>
<feature type="region of interest" description="Disordered" evidence="2">
    <location>
        <begin position="669"/>
        <end position="741"/>
    </location>
</feature>